<sequence>MRSLFVTPFQSILSYNGAAIIAMAGKDCVGIACDTRLGMQAQTVAMDFQKVFRVTDKTFLGLAGLATDVQSVSQLLKFKINMYKMNEEREIKPKTLSALLSNMMYEKRFGPWFVEPVIAGLTEDNEPFLSSMDCLGCEMMTKDFVVAGTMEEALYGMCESMYKPDMEEEDLFETLSQCLLSACNRDALSGWGAVVHIITPKGITSKKLQSRQD</sequence>
<comment type="caution">
    <text evidence="1">The sequence shown here is derived from an EMBL/GenBank/DDBJ whole genome shotgun (WGS) entry which is preliminary data.</text>
</comment>
<evidence type="ECO:0000313" key="1">
    <source>
        <dbReference type="EMBL" id="KAI9916678.1"/>
    </source>
</evidence>
<protein>
    <submittedName>
        <fullName evidence="1">Uncharacterized protein</fullName>
    </submittedName>
</protein>
<accession>A0ACC0WEZ7</accession>
<dbReference type="EMBL" id="CM047581">
    <property type="protein sequence ID" value="KAI9916678.1"/>
    <property type="molecule type" value="Genomic_DNA"/>
</dbReference>
<evidence type="ECO:0000313" key="2">
    <source>
        <dbReference type="Proteomes" id="UP001163321"/>
    </source>
</evidence>
<keyword evidence="2" id="KW-1185">Reference proteome</keyword>
<proteinExistence type="predicted"/>
<organism evidence="1 2">
    <name type="scientific">Peronosclerospora sorghi</name>
    <dbReference type="NCBI Taxonomy" id="230839"/>
    <lineage>
        <taxon>Eukaryota</taxon>
        <taxon>Sar</taxon>
        <taxon>Stramenopiles</taxon>
        <taxon>Oomycota</taxon>
        <taxon>Peronosporomycetes</taxon>
        <taxon>Peronosporales</taxon>
        <taxon>Peronosporaceae</taxon>
        <taxon>Peronosclerospora</taxon>
    </lineage>
</organism>
<reference evidence="1 2" key="1">
    <citation type="journal article" date="2022" name="bioRxiv">
        <title>The genome of the oomycete Peronosclerospora sorghi, a cosmopolitan pathogen of maize and sorghum, is inflated with dispersed pseudogenes.</title>
        <authorList>
            <person name="Fletcher K."/>
            <person name="Martin F."/>
            <person name="Isakeit T."/>
            <person name="Cavanaugh K."/>
            <person name="Magill C."/>
            <person name="Michelmore R."/>
        </authorList>
    </citation>
    <scope>NUCLEOTIDE SEQUENCE [LARGE SCALE GENOMIC DNA]</scope>
    <source>
        <strain evidence="1">P6</strain>
    </source>
</reference>
<name>A0ACC0WEZ7_9STRA</name>
<gene>
    <name evidence="1" type="ORF">PsorP6_018244</name>
</gene>
<dbReference type="Proteomes" id="UP001163321">
    <property type="component" value="Chromosome 2"/>
</dbReference>